<dbReference type="PANTHER" id="PTHR19446">
    <property type="entry name" value="REVERSE TRANSCRIPTASES"/>
    <property type="match status" value="1"/>
</dbReference>
<protein>
    <recommendedName>
        <fullName evidence="3">Reverse transcriptase domain-containing protein</fullName>
    </recommendedName>
</protein>
<evidence type="ECO:0008006" key="3">
    <source>
        <dbReference type="Google" id="ProtNLM"/>
    </source>
</evidence>
<comment type="caution">
    <text evidence="1">The sequence shown here is derived from an EMBL/GenBank/DDBJ whole genome shotgun (WGS) entry which is preliminary data.</text>
</comment>
<sequence length="145" mass="17234">MALHSLKNEKAPRLDGLTKEFVMRFWPSLKTLIMDVCNEIWRDQKMPYSFKQGKMKLIPKLDMMMEHAFTSYHEVVGMQIYFEKAFDEIQWNFIAVVLKKLGFALKFCHLIYVLAKDSASHVEINRRLSPPFLIECFPRYQCFIC</sequence>
<organism evidence="1 2">
    <name type="scientific">Ceratopteris richardii</name>
    <name type="common">Triangle waterfern</name>
    <dbReference type="NCBI Taxonomy" id="49495"/>
    <lineage>
        <taxon>Eukaryota</taxon>
        <taxon>Viridiplantae</taxon>
        <taxon>Streptophyta</taxon>
        <taxon>Embryophyta</taxon>
        <taxon>Tracheophyta</taxon>
        <taxon>Polypodiopsida</taxon>
        <taxon>Polypodiidae</taxon>
        <taxon>Polypodiales</taxon>
        <taxon>Pteridineae</taxon>
        <taxon>Pteridaceae</taxon>
        <taxon>Parkerioideae</taxon>
        <taxon>Ceratopteris</taxon>
    </lineage>
</organism>
<evidence type="ECO:0000313" key="1">
    <source>
        <dbReference type="EMBL" id="KAH7298345.1"/>
    </source>
</evidence>
<evidence type="ECO:0000313" key="2">
    <source>
        <dbReference type="Proteomes" id="UP000825935"/>
    </source>
</evidence>
<accession>A0A8T2RS09</accession>
<dbReference type="OrthoDB" id="1938551at2759"/>
<dbReference type="EMBL" id="CM035430">
    <property type="protein sequence ID" value="KAH7298345.1"/>
    <property type="molecule type" value="Genomic_DNA"/>
</dbReference>
<gene>
    <name evidence="1" type="ORF">KP509_25G038400</name>
</gene>
<proteinExistence type="predicted"/>
<reference evidence="1" key="1">
    <citation type="submission" date="2021-08" db="EMBL/GenBank/DDBJ databases">
        <title>WGS assembly of Ceratopteris richardii.</title>
        <authorList>
            <person name="Marchant D.B."/>
            <person name="Chen G."/>
            <person name="Jenkins J."/>
            <person name="Shu S."/>
            <person name="Leebens-Mack J."/>
            <person name="Grimwood J."/>
            <person name="Schmutz J."/>
            <person name="Soltis P."/>
            <person name="Soltis D."/>
            <person name="Chen Z.-H."/>
        </authorList>
    </citation>
    <scope>NUCLEOTIDE SEQUENCE</scope>
    <source>
        <strain evidence="1">Whitten #5841</strain>
        <tissue evidence="1">Leaf</tissue>
    </source>
</reference>
<keyword evidence="2" id="KW-1185">Reference proteome</keyword>
<name>A0A8T2RS09_CERRI</name>
<dbReference type="Proteomes" id="UP000825935">
    <property type="component" value="Chromosome 25"/>
</dbReference>
<dbReference type="AlphaFoldDB" id="A0A8T2RS09"/>